<evidence type="ECO:0000313" key="1">
    <source>
        <dbReference type="EMBL" id="CAG7630323.1"/>
    </source>
</evidence>
<dbReference type="Proteomes" id="UP000708208">
    <property type="component" value="Unassembled WGS sequence"/>
</dbReference>
<feature type="non-terminal residue" evidence="1">
    <location>
        <position position="1"/>
    </location>
</feature>
<sequence length="13" mass="1659">PKRRKLKFCVVRE</sequence>
<name>A0A8J2NQ30_9HEXA</name>
<gene>
    <name evidence="1" type="ORF">AFUS01_LOCUS84</name>
</gene>
<evidence type="ECO:0000313" key="2">
    <source>
        <dbReference type="Proteomes" id="UP000708208"/>
    </source>
</evidence>
<reference evidence="1" key="1">
    <citation type="submission" date="2021-06" db="EMBL/GenBank/DDBJ databases">
        <authorList>
            <person name="Hodson N. C."/>
            <person name="Mongue J. A."/>
            <person name="Jaron S. K."/>
        </authorList>
    </citation>
    <scope>NUCLEOTIDE SEQUENCE</scope>
</reference>
<proteinExistence type="predicted"/>
<organism evidence="1 2">
    <name type="scientific">Allacma fusca</name>
    <dbReference type="NCBI Taxonomy" id="39272"/>
    <lineage>
        <taxon>Eukaryota</taxon>
        <taxon>Metazoa</taxon>
        <taxon>Ecdysozoa</taxon>
        <taxon>Arthropoda</taxon>
        <taxon>Hexapoda</taxon>
        <taxon>Collembola</taxon>
        <taxon>Symphypleona</taxon>
        <taxon>Sminthuridae</taxon>
        <taxon>Allacma</taxon>
    </lineage>
</organism>
<accession>A0A8J2NQ30</accession>
<keyword evidence="2" id="KW-1185">Reference proteome</keyword>
<protein>
    <submittedName>
        <fullName evidence="1">Uncharacterized protein</fullName>
    </submittedName>
</protein>
<comment type="caution">
    <text evidence="1">The sequence shown here is derived from an EMBL/GenBank/DDBJ whole genome shotgun (WGS) entry which is preliminary data.</text>
</comment>
<dbReference type="EMBL" id="CAJVCH010000077">
    <property type="protein sequence ID" value="CAG7630323.1"/>
    <property type="molecule type" value="Genomic_DNA"/>
</dbReference>